<dbReference type="Proteomes" id="UP000005666">
    <property type="component" value="Chromosome 8"/>
</dbReference>
<dbReference type="Pfam" id="PF01182">
    <property type="entry name" value="Glucosamine_iso"/>
    <property type="match status" value="1"/>
</dbReference>
<dbReference type="InterPro" id="IPR005900">
    <property type="entry name" value="6-phosphogluconolactonase_DevB"/>
</dbReference>
<dbReference type="PANTHER" id="PTHR11054">
    <property type="entry name" value="6-PHOSPHOGLUCONOLACTONASE"/>
    <property type="match status" value="1"/>
</dbReference>
<comment type="similarity">
    <text evidence="2">Belongs to the glucosamine/galactosamine-6-phosphate isomerase family. 6-phosphogluconolactonase subfamily.</text>
</comment>
<dbReference type="AlphaFoldDB" id="G8BWI5"/>
<evidence type="ECO:0000256" key="4">
    <source>
        <dbReference type="ARBA" id="ARBA00022553"/>
    </source>
</evidence>
<keyword evidence="3" id="KW-0963">Cytoplasm</keyword>
<gene>
    <name evidence="7" type="primary">TPHA0H02320</name>
    <name evidence="7" type="ordered locus">TPHA_0H02320</name>
</gene>
<dbReference type="SUPFAM" id="SSF100950">
    <property type="entry name" value="NagB/RpiA/CoA transferase-like"/>
    <property type="match status" value="1"/>
</dbReference>
<name>G8BWI5_TETPH</name>
<dbReference type="STRING" id="1071381.G8BWI5"/>
<keyword evidence="4" id="KW-0597">Phosphoprotein</keyword>
<dbReference type="eggNOG" id="KOG3147">
    <property type="taxonomic scope" value="Eukaryota"/>
</dbReference>
<comment type="subcellular location">
    <subcellularLocation>
        <location evidence="1">Cytoplasm</location>
    </subcellularLocation>
</comment>
<dbReference type="GO" id="GO:0005975">
    <property type="term" value="P:carbohydrate metabolic process"/>
    <property type="evidence" value="ECO:0007669"/>
    <property type="project" value="InterPro"/>
</dbReference>
<reference evidence="7 8" key="1">
    <citation type="journal article" date="2011" name="Proc. Natl. Acad. Sci. U.S.A.">
        <title>Evolutionary erosion of yeast sex chromosomes by mating-type switching accidents.</title>
        <authorList>
            <person name="Gordon J.L."/>
            <person name="Armisen D."/>
            <person name="Proux-Wera E."/>
            <person name="Oheigeartaigh S.S."/>
            <person name="Byrne K.P."/>
            <person name="Wolfe K.H."/>
        </authorList>
    </citation>
    <scope>NUCLEOTIDE SEQUENCE [LARGE SCALE GENOMIC DNA]</scope>
    <source>
        <strain evidence="8">ATCC 24235 / CBS 4417 / NBRC 1672 / NRRL Y-8282 / UCD 70-5</strain>
    </source>
</reference>
<organism evidence="7 8">
    <name type="scientific">Tetrapisispora phaffii (strain ATCC 24235 / CBS 4417 / NBRC 1672 / NRRL Y-8282 / UCD 70-5)</name>
    <name type="common">Yeast</name>
    <name type="synonym">Fabospora phaffii</name>
    <dbReference type="NCBI Taxonomy" id="1071381"/>
    <lineage>
        <taxon>Eukaryota</taxon>
        <taxon>Fungi</taxon>
        <taxon>Dikarya</taxon>
        <taxon>Ascomycota</taxon>
        <taxon>Saccharomycotina</taxon>
        <taxon>Saccharomycetes</taxon>
        <taxon>Saccharomycetales</taxon>
        <taxon>Saccharomycetaceae</taxon>
        <taxon>Tetrapisispora</taxon>
    </lineage>
</organism>
<accession>G8BWI5</accession>
<evidence type="ECO:0000256" key="5">
    <source>
        <dbReference type="ARBA" id="ARBA00054376"/>
    </source>
</evidence>
<dbReference type="FunFam" id="3.40.50.1360:FF:000017">
    <property type="entry name" value="6-phosphogluconolactonase-like protein"/>
    <property type="match status" value="1"/>
</dbReference>
<dbReference type="HOGENOM" id="CLU_053947_0_1_1"/>
<dbReference type="OMA" id="KLAWCLP"/>
<dbReference type="InterPro" id="IPR037171">
    <property type="entry name" value="NagB/RpiA_transferase-like"/>
</dbReference>
<evidence type="ECO:0000256" key="2">
    <source>
        <dbReference type="ARBA" id="ARBA00010662"/>
    </source>
</evidence>
<dbReference type="InterPro" id="IPR039104">
    <property type="entry name" value="6PGL"/>
</dbReference>
<feature type="domain" description="Glucosamine/galactosamine-6-phosphate isomerase" evidence="6">
    <location>
        <begin position="127"/>
        <end position="333"/>
    </location>
</feature>
<dbReference type="GO" id="GO:0017057">
    <property type="term" value="F:6-phosphogluconolactonase activity"/>
    <property type="evidence" value="ECO:0007669"/>
    <property type="project" value="InterPro"/>
</dbReference>
<dbReference type="EMBL" id="HE612863">
    <property type="protein sequence ID" value="CCE64436.1"/>
    <property type="molecule type" value="Genomic_DNA"/>
</dbReference>
<dbReference type="Gene3D" id="3.40.50.1360">
    <property type="match status" value="1"/>
</dbReference>
<dbReference type="PANTHER" id="PTHR11054:SF0">
    <property type="entry name" value="6-PHOSPHOGLUCONOLACTONASE"/>
    <property type="match status" value="1"/>
</dbReference>
<evidence type="ECO:0000259" key="6">
    <source>
        <dbReference type="Pfam" id="PF01182"/>
    </source>
</evidence>
<evidence type="ECO:0000313" key="8">
    <source>
        <dbReference type="Proteomes" id="UP000005666"/>
    </source>
</evidence>
<dbReference type="KEGG" id="tpf:TPHA_0H02320"/>
<comment type="function">
    <text evidence="5">May be involved in regulation of tRNA subcellular distribution.</text>
</comment>
<evidence type="ECO:0000256" key="1">
    <source>
        <dbReference type="ARBA" id="ARBA00004496"/>
    </source>
</evidence>
<dbReference type="GO" id="GO:0005737">
    <property type="term" value="C:cytoplasm"/>
    <property type="evidence" value="ECO:0007669"/>
    <property type="project" value="UniProtKB-SubCell"/>
</dbReference>
<dbReference type="GeneID" id="11533836"/>
<dbReference type="GO" id="GO:0006098">
    <property type="term" value="P:pentose-phosphate shunt"/>
    <property type="evidence" value="ECO:0007669"/>
    <property type="project" value="InterPro"/>
</dbReference>
<sequence length="361" mass="40219">MTTNVPKVYAFHDFSDVAIAVADYVVYAQNHALTVKNKNDRKHSNTSLNSINSAVAAEPSQNTIPSTATHPVHLKKNKSHTLLNHGVHDQTGNAAAPMKNYSNINIEREKEKDNSRDNKESPLNVVKEKRFRIALSGGSLIQVLHEGLLKRDDVQWGKWDIYFADERLVPFDSENSNYGLAKRKIFDLIDTKKYGKPKVYHVNEKLIKDPQECADNYEKILIKGFAGRDSVKLPMFDLFLLGCAPDGHIASLFPNFQETLREKLAWVVPVEGAPSGPSNRISLTIPVICHSHRVAFVVEGSTKAPVLKTIMERPEKGLPSSIVNEGAAGRVSWFVDNDALSDVFVTKKAYKFRSAQKVTVG</sequence>
<dbReference type="InterPro" id="IPR006148">
    <property type="entry name" value="Glc/Gal-6P_isomerase"/>
</dbReference>
<evidence type="ECO:0000313" key="7">
    <source>
        <dbReference type="EMBL" id="CCE64436.1"/>
    </source>
</evidence>
<dbReference type="OrthoDB" id="432544at2759"/>
<dbReference type="GO" id="GO:0006409">
    <property type="term" value="P:tRNA export from nucleus"/>
    <property type="evidence" value="ECO:0007669"/>
    <property type="project" value="UniProtKB-ARBA"/>
</dbReference>
<dbReference type="RefSeq" id="XP_003686870.1">
    <property type="nucleotide sequence ID" value="XM_003686822.1"/>
</dbReference>
<protein>
    <recommendedName>
        <fullName evidence="6">Glucosamine/galactosamine-6-phosphate isomerase domain-containing protein</fullName>
    </recommendedName>
</protein>
<proteinExistence type="inferred from homology"/>
<keyword evidence="8" id="KW-1185">Reference proteome</keyword>
<evidence type="ECO:0000256" key="3">
    <source>
        <dbReference type="ARBA" id="ARBA00022490"/>
    </source>
</evidence>
<dbReference type="NCBIfam" id="TIGR01198">
    <property type="entry name" value="pgl"/>
    <property type="match status" value="1"/>
</dbReference>
<dbReference type="CDD" id="cd01400">
    <property type="entry name" value="6PGL"/>
    <property type="match status" value="1"/>
</dbReference>